<dbReference type="OMA" id="SKACCTR"/>
<reference evidence="2" key="1">
    <citation type="submission" date="2016-03" db="EMBL/GenBank/DDBJ databases">
        <title>Draft genome sequence of Rosellinia necatrix.</title>
        <authorList>
            <person name="Kanematsu S."/>
        </authorList>
    </citation>
    <scope>NUCLEOTIDE SEQUENCE [LARGE SCALE GENOMIC DNA]</scope>
    <source>
        <strain evidence="2">W97</strain>
    </source>
</reference>
<dbReference type="AlphaFoldDB" id="A0A1W2TMX6"/>
<dbReference type="OrthoDB" id="2147163at2759"/>
<dbReference type="Pfam" id="PF01738">
    <property type="entry name" value="DLH"/>
    <property type="match status" value="1"/>
</dbReference>
<keyword evidence="2" id="KW-0378">Hydrolase</keyword>
<dbReference type="SUPFAM" id="SSF53474">
    <property type="entry name" value="alpha/beta-Hydrolases"/>
    <property type="match status" value="1"/>
</dbReference>
<dbReference type="Proteomes" id="UP000054516">
    <property type="component" value="Unassembled WGS sequence"/>
</dbReference>
<protein>
    <submittedName>
        <fullName evidence="2">Putative dienelactone hydrolase family protein</fullName>
    </submittedName>
</protein>
<dbReference type="STRING" id="77044.A0A1W2TMX6"/>
<dbReference type="GO" id="GO:0016787">
    <property type="term" value="F:hydrolase activity"/>
    <property type="evidence" value="ECO:0007669"/>
    <property type="project" value="UniProtKB-KW"/>
</dbReference>
<sequence length="249" mass="27608">MSKHSEACCRIPPVVGKGYEPKGRYVDLDGLRTYVTGPPDADKAILAAYDIFGFFPQTLQGADILATGDTEQPYQVFIPDFFNGNPAKMDWYPPTNDEQKAIVGEWFKDAAWPIHRPRIPGILQAAEKTNPNIKAWGIMGYCWGGKMASMMASDEPGLFKAAVQTSPAQIDADDAARVRIPTMLLASKNESADLVKAYGESLSVPSHVEMFNDQVHGFMSARADLEDDRVKAEYERGYALSLKFFHEHL</sequence>
<accession>A0A1W2TMX6</accession>
<dbReference type="EMBL" id="DF977480">
    <property type="protein sequence ID" value="GAP89704.1"/>
    <property type="molecule type" value="Genomic_DNA"/>
</dbReference>
<evidence type="ECO:0000313" key="3">
    <source>
        <dbReference type="Proteomes" id="UP000054516"/>
    </source>
</evidence>
<keyword evidence="3" id="KW-1185">Reference proteome</keyword>
<dbReference type="Gene3D" id="3.40.50.1820">
    <property type="entry name" value="alpha/beta hydrolase"/>
    <property type="match status" value="1"/>
</dbReference>
<feature type="domain" description="Dienelactone hydrolase" evidence="1">
    <location>
        <begin position="31"/>
        <end position="248"/>
    </location>
</feature>
<name>A0A1W2TMX6_ROSNE</name>
<evidence type="ECO:0000259" key="1">
    <source>
        <dbReference type="Pfam" id="PF01738"/>
    </source>
</evidence>
<dbReference type="InterPro" id="IPR002925">
    <property type="entry name" value="Dienelactn_hydro"/>
</dbReference>
<evidence type="ECO:0000313" key="2">
    <source>
        <dbReference type="EMBL" id="GAP89704.1"/>
    </source>
</evidence>
<proteinExistence type="predicted"/>
<gene>
    <name evidence="2" type="ORF">SAMD00023353_3501200</name>
</gene>
<dbReference type="InterPro" id="IPR029058">
    <property type="entry name" value="AB_hydrolase_fold"/>
</dbReference>
<dbReference type="PANTHER" id="PTHR47668">
    <property type="entry name" value="DIENELACTONE HYDROLASE FAMILY PROTEIN (AFU_ORTHOLOGUE AFUA_6G01940)"/>
    <property type="match status" value="1"/>
</dbReference>
<organism evidence="2">
    <name type="scientific">Rosellinia necatrix</name>
    <name type="common">White root-rot fungus</name>
    <dbReference type="NCBI Taxonomy" id="77044"/>
    <lineage>
        <taxon>Eukaryota</taxon>
        <taxon>Fungi</taxon>
        <taxon>Dikarya</taxon>
        <taxon>Ascomycota</taxon>
        <taxon>Pezizomycotina</taxon>
        <taxon>Sordariomycetes</taxon>
        <taxon>Xylariomycetidae</taxon>
        <taxon>Xylariales</taxon>
        <taxon>Xylariaceae</taxon>
        <taxon>Rosellinia</taxon>
    </lineage>
</organism>
<dbReference type="PANTHER" id="PTHR47668:SF1">
    <property type="entry name" value="DIENELACTONE HYDROLASE DOMAIN-CONTAINING PROTEIN-RELATED"/>
    <property type="match status" value="1"/>
</dbReference>